<dbReference type="EMBL" id="NHYD01001859">
    <property type="protein sequence ID" value="PPQ89511.1"/>
    <property type="molecule type" value="Genomic_DNA"/>
</dbReference>
<name>A0A409XFI7_PSICY</name>
<comment type="caution">
    <text evidence="2">The sequence shown here is derived from an EMBL/GenBank/DDBJ whole genome shotgun (WGS) entry which is preliminary data.</text>
</comment>
<keyword evidence="3" id="KW-1185">Reference proteome</keyword>
<reference evidence="2 3" key="1">
    <citation type="journal article" date="2018" name="Evol. Lett.">
        <title>Horizontal gene cluster transfer increased hallucinogenic mushroom diversity.</title>
        <authorList>
            <person name="Reynolds H.T."/>
            <person name="Vijayakumar V."/>
            <person name="Gluck-Thaler E."/>
            <person name="Korotkin H.B."/>
            <person name="Matheny P.B."/>
            <person name="Slot J.C."/>
        </authorList>
    </citation>
    <scope>NUCLEOTIDE SEQUENCE [LARGE SCALE GENOMIC DNA]</scope>
    <source>
        <strain evidence="2 3">2631</strain>
    </source>
</reference>
<gene>
    <name evidence="2" type="ORF">CVT25_012183</name>
</gene>
<dbReference type="OrthoDB" id="204784at2759"/>
<feature type="region of interest" description="Disordered" evidence="1">
    <location>
        <begin position="150"/>
        <end position="192"/>
    </location>
</feature>
<evidence type="ECO:0000313" key="2">
    <source>
        <dbReference type="EMBL" id="PPQ89511.1"/>
    </source>
</evidence>
<proteinExistence type="predicted"/>
<dbReference type="AlphaFoldDB" id="A0A409XFI7"/>
<accession>A0A409XFI7</accession>
<dbReference type="InParanoid" id="A0A409XFI7"/>
<sequence>MKFSERHLRFDIVFLDLLYAILKLDKSVLQTKYQTVKTQYPTEGRRKWRLRVLYDSWPQFASESSNINVVQVGSVSQASVRRLSSFPSWKSRLKAFNNQYESDPDPSDSVLEDEELGLIIRTDFTNDDAWNTFCQKVQAAQKELLSDLSNGGVEASAAEDGGDVSMEDVPPPPPPATADDADDSDSSSEEAEIVKILDPSDPADRLRLTNISNLAALRLFNDVDIRPALTPPAGTKRISPPNPLIDQEGWQEIYRGKNLWIYDTKSITDECVRVVGQAGDFYGTASGDSWRARGSHVAELQFNMTYQGMKIDFNGLDKWDWNERARNLQECSVL</sequence>
<dbReference type="Proteomes" id="UP000283269">
    <property type="component" value="Unassembled WGS sequence"/>
</dbReference>
<dbReference type="STRING" id="93625.A0A409XFI7"/>
<organism evidence="2 3">
    <name type="scientific">Psilocybe cyanescens</name>
    <dbReference type="NCBI Taxonomy" id="93625"/>
    <lineage>
        <taxon>Eukaryota</taxon>
        <taxon>Fungi</taxon>
        <taxon>Dikarya</taxon>
        <taxon>Basidiomycota</taxon>
        <taxon>Agaricomycotina</taxon>
        <taxon>Agaricomycetes</taxon>
        <taxon>Agaricomycetidae</taxon>
        <taxon>Agaricales</taxon>
        <taxon>Agaricineae</taxon>
        <taxon>Strophariaceae</taxon>
        <taxon>Psilocybe</taxon>
    </lineage>
</organism>
<evidence type="ECO:0000313" key="3">
    <source>
        <dbReference type="Proteomes" id="UP000283269"/>
    </source>
</evidence>
<evidence type="ECO:0000256" key="1">
    <source>
        <dbReference type="SAM" id="MobiDB-lite"/>
    </source>
</evidence>
<feature type="compositionally biased region" description="Acidic residues" evidence="1">
    <location>
        <begin position="179"/>
        <end position="191"/>
    </location>
</feature>
<protein>
    <submittedName>
        <fullName evidence="2">Uncharacterized protein</fullName>
    </submittedName>
</protein>